<dbReference type="KEGG" id="dej:AWY79_04705"/>
<feature type="transmembrane region" description="Helical" evidence="7">
    <location>
        <begin position="80"/>
        <end position="102"/>
    </location>
</feature>
<dbReference type="NCBIfam" id="TIGR00056">
    <property type="entry name" value="MlaE family lipid ABC transporter permease subunit"/>
    <property type="match status" value="1"/>
</dbReference>
<evidence type="ECO:0000313" key="10">
    <source>
        <dbReference type="Proteomes" id="UP000055611"/>
    </source>
</evidence>
<keyword evidence="5 7" id="KW-1133">Transmembrane helix</keyword>
<evidence type="ECO:0000256" key="6">
    <source>
        <dbReference type="ARBA" id="ARBA00023136"/>
    </source>
</evidence>
<dbReference type="Proteomes" id="UP000295506">
    <property type="component" value="Unassembled WGS sequence"/>
</dbReference>
<evidence type="ECO:0000256" key="4">
    <source>
        <dbReference type="ARBA" id="ARBA00022692"/>
    </source>
</evidence>
<dbReference type="InterPro" id="IPR003453">
    <property type="entry name" value="ABC_MlaE_roteobac"/>
</dbReference>
<keyword evidence="4 7" id="KW-0812">Transmembrane</keyword>
<comment type="similarity">
    <text evidence="2 7">Belongs to the MlaE permease family.</text>
</comment>
<dbReference type="RefSeq" id="WP_066800983.1">
    <property type="nucleotide sequence ID" value="NZ_CAUVXY020000014.1"/>
</dbReference>
<proteinExistence type="inferred from homology"/>
<evidence type="ECO:0000313" key="11">
    <source>
        <dbReference type="Proteomes" id="UP000295506"/>
    </source>
</evidence>
<feature type="transmembrane region" description="Helical" evidence="7">
    <location>
        <begin position="155"/>
        <end position="177"/>
    </location>
</feature>
<gene>
    <name evidence="8" type="ORF">AWY79_04705</name>
    <name evidence="9" type="ORF">EDC59_104131</name>
</gene>
<comment type="caution">
    <text evidence="7">Lacks conserved residue(s) required for the propagation of feature annotation.</text>
</comment>
<evidence type="ECO:0000256" key="7">
    <source>
        <dbReference type="RuleBase" id="RU362044"/>
    </source>
</evidence>
<keyword evidence="10" id="KW-1185">Reference proteome</keyword>
<evidence type="ECO:0000313" key="8">
    <source>
        <dbReference type="EMBL" id="AMK10465.1"/>
    </source>
</evidence>
<evidence type="ECO:0000313" key="9">
    <source>
        <dbReference type="EMBL" id="TDT89138.1"/>
    </source>
</evidence>
<accession>A0A126QM19</accession>
<feature type="transmembrane region" description="Helical" evidence="7">
    <location>
        <begin position="54"/>
        <end position="74"/>
    </location>
</feature>
<organism evidence="9 11">
    <name type="scientific">Pseudodesulfovibrio indicus</name>
    <dbReference type="NCBI Taxonomy" id="1716143"/>
    <lineage>
        <taxon>Bacteria</taxon>
        <taxon>Pseudomonadati</taxon>
        <taxon>Thermodesulfobacteriota</taxon>
        <taxon>Desulfovibrionia</taxon>
        <taxon>Desulfovibrionales</taxon>
        <taxon>Desulfovibrionaceae</taxon>
    </lineage>
</organism>
<dbReference type="AlphaFoldDB" id="A0A126QM19"/>
<evidence type="ECO:0000256" key="2">
    <source>
        <dbReference type="ARBA" id="ARBA00007556"/>
    </source>
</evidence>
<keyword evidence="6 7" id="KW-0472">Membrane</keyword>
<dbReference type="EMBL" id="SOBK01000004">
    <property type="protein sequence ID" value="TDT89138.1"/>
    <property type="molecule type" value="Genomic_DNA"/>
</dbReference>
<feature type="transmembrane region" description="Helical" evidence="7">
    <location>
        <begin position="208"/>
        <end position="228"/>
    </location>
</feature>
<dbReference type="Pfam" id="PF02405">
    <property type="entry name" value="MlaE"/>
    <property type="match status" value="1"/>
</dbReference>
<dbReference type="Proteomes" id="UP000055611">
    <property type="component" value="Chromosome"/>
</dbReference>
<dbReference type="EMBL" id="CP014206">
    <property type="protein sequence ID" value="AMK10465.1"/>
    <property type="molecule type" value="Genomic_DNA"/>
</dbReference>
<sequence length="268" mass="28688">MTEKTRGSILPALLPCGICRQVVDEIGSMTLFMLDSLRLVFAGVGQFPKIVRQIYFIGVQSVSVIALIGLFTGMVMGMQLYFALSVFGADGFLGTGVALSMVRELGPVLTAIMLTGRAGSAMTAEIGVMRISEQIDALSIMDINPMRYLVAPKMAASLISFPLLTAFFDLIAVWGGWLTGVKLLGANAGVYWSRVQGSLDWDDIEGGFIKSIVFAALVCTVCCFEGYFTHTRSGHAGPEGVSQSTTNAVVKSCVIILAADYILTSLLW</sequence>
<dbReference type="GO" id="GO:0043190">
    <property type="term" value="C:ATP-binding cassette (ABC) transporter complex"/>
    <property type="evidence" value="ECO:0007669"/>
    <property type="project" value="InterPro"/>
</dbReference>
<dbReference type="PANTHER" id="PTHR30188">
    <property type="entry name" value="ABC TRANSPORTER PERMEASE PROTEIN-RELATED"/>
    <property type="match status" value="1"/>
</dbReference>
<evidence type="ECO:0000256" key="1">
    <source>
        <dbReference type="ARBA" id="ARBA00004141"/>
    </source>
</evidence>
<comment type="subcellular location">
    <subcellularLocation>
        <location evidence="1">Membrane</location>
        <topology evidence="1">Multi-pass membrane protein</topology>
    </subcellularLocation>
</comment>
<evidence type="ECO:0000256" key="5">
    <source>
        <dbReference type="ARBA" id="ARBA00022989"/>
    </source>
</evidence>
<reference evidence="9 11" key="2">
    <citation type="submission" date="2019-03" db="EMBL/GenBank/DDBJ databases">
        <title>Genomic Encyclopedia of Type Strains, Phase IV (KMG-IV): sequencing the most valuable type-strain genomes for metagenomic binning, comparative biology and taxonomic classification.</title>
        <authorList>
            <person name="Goeker M."/>
        </authorList>
    </citation>
    <scope>NUCLEOTIDE SEQUENCE [LARGE SCALE GENOMIC DNA]</scope>
    <source>
        <strain evidence="9 11">DSM 101483</strain>
    </source>
</reference>
<protein>
    <submittedName>
        <fullName evidence="8">ABC transporter permease</fullName>
    </submittedName>
    <submittedName>
        <fullName evidence="9">Phospholipid/cholesterol/gamma-HCH transport system permease protein</fullName>
    </submittedName>
</protein>
<dbReference type="OrthoDB" id="9805022at2"/>
<dbReference type="InterPro" id="IPR030802">
    <property type="entry name" value="Permease_MalE"/>
</dbReference>
<dbReference type="PANTHER" id="PTHR30188:SF4">
    <property type="entry name" value="PROTEIN TRIGALACTOSYLDIACYLGLYCEROL 1, CHLOROPLASTIC"/>
    <property type="match status" value="1"/>
</dbReference>
<evidence type="ECO:0000256" key="3">
    <source>
        <dbReference type="ARBA" id="ARBA00022448"/>
    </source>
</evidence>
<reference evidence="8 10" key="1">
    <citation type="journal article" date="2016" name="Front. Microbiol.">
        <title>Genome Sequence of the Piezophilic, Mesophilic Sulfate-Reducing Bacterium Desulfovibrio indicus J2T.</title>
        <authorList>
            <person name="Cao J."/>
            <person name="Maignien L."/>
            <person name="Shao Z."/>
            <person name="Alain K."/>
            <person name="Jebbar M."/>
        </authorList>
    </citation>
    <scope>NUCLEOTIDE SEQUENCE [LARGE SCALE GENOMIC DNA]</scope>
    <source>
        <strain evidence="8 10">J2</strain>
    </source>
</reference>
<dbReference type="GO" id="GO:0005548">
    <property type="term" value="F:phospholipid transporter activity"/>
    <property type="evidence" value="ECO:0007669"/>
    <property type="project" value="TreeGrafter"/>
</dbReference>
<name>A0A126QM19_9BACT</name>
<keyword evidence="3" id="KW-0813">Transport</keyword>